<reference evidence="1 2" key="1">
    <citation type="submission" date="2015-12" db="EMBL/GenBank/DDBJ databases">
        <title>Draft genome sequence of the thermoanaerobe Thermotalea metallivorans, an isolate from the runoff channel of the Great Artesian Basin, Australia.</title>
        <authorList>
            <person name="Patel B.K."/>
        </authorList>
    </citation>
    <scope>NUCLEOTIDE SEQUENCE [LARGE SCALE GENOMIC DNA]</scope>
    <source>
        <strain evidence="1 2">B2-1</strain>
    </source>
</reference>
<organism evidence="1 2">
    <name type="scientific">Thermotalea metallivorans</name>
    <dbReference type="NCBI Taxonomy" id="520762"/>
    <lineage>
        <taxon>Bacteria</taxon>
        <taxon>Bacillati</taxon>
        <taxon>Bacillota</taxon>
        <taxon>Clostridia</taxon>
        <taxon>Peptostreptococcales</taxon>
        <taxon>Thermotaleaceae</taxon>
        <taxon>Thermotalea</taxon>
    </lineage>
</organism>
<accession>A0A140L4G2</accession>
<dbReference type="Proteomes" id="UP000070456">
    <property type="component" value="Unassembled WGS sequence"/>
</dbReference>
<evidence type="ECO:0000313" key="2">
    <source>
        <dbReference type="Proteomes" id="UP000070456"/>
    </source>
</evidence>
<proteinExistence type="predicted"/>
<keyword evidence="2" id="KW-1185">Reference proteome</keyword>
<dbReference type="STRING" id="520762.AN619_17010"/>
<protein>
    <submittedName>
        <fullName evidence="1">Uncharacterized protein</fullName>
    </submittedName>
</protein>
<sequence length="32" mass="3900">MINKKIQKLIGIDREFYRELEKYLIEAETGEK</sequence>
<evidence type="ECO:0000313" key="1">
    <source>
        <dbReference type="EMBL" id="KXG75437.1"/>
    </source>
</evidence>
<gene>
    <name evidence="1" type="ORF">AN619_17010</name>
</gene>
<dbReference type="EMBL" id="LOEE01000034">
    <property type="protein sequence ID" value="KXG75437.1"/>
    <property type="molecule type" value="Genomic_DNA"/>
</dbReference>
<dbReference type="AlphaFoldDB" id="A0A140L4G2"/>
<comment type="caution">
    <text evidence="1">The sequence shown here is derived from an EMBL/GenBank/DDBJ whole genome shotgun (WGS) entry which is preliminary data.</text>
</comment>
<name>A0A140L4G2_9FIRM</name>